<evidence type="ECO:0000256" key="1">
    <source>
        <dbReference type="ARBA" id="ARBA00004651"/>
    </source>
</evidence>
<dbReference type="PANTHER" id="PTHR33884:SF3">
    <property type="entry name" value="UPF0410 PROTEIN YMGE"/>
    <property type="match status" value="1"/>
</dbReference>
<keyword evidence="5 7" id="KW-1133">Transmembrane helix</keyword>
<keyword evidence="6 7" id="KW-0472">Membrane</keyword>
<feature type="transmembrane region" description="Helical" evidence="7">
    <location>
        <begin position="33"/>
        <end position="55"/>
    </location>
</feature>
<evidence type="ECO:0008006" key="10">
    <source>
        <dbReference type="Google" id="ProtNLM"/>
    </source>
</evidence>
<dbReference type="InterPro" id="IPR007341">
    <property type="entry name" value="Transgly_assoc"/>
</dbReference>
<accession>A0A518GHZ4</accession>
<dbReference type="Pfam" id="PF04226">
    <property type="entry name" value="Transgly_assoc"/>
    <property type="match status" value="1"/>
</dbReference>
<sequence>MFENLIDLLLWIGFGLVVGLIARFFVPGRQRLGLFLTIGLGIAGSFAGGLLNSVIFGSGPALQPSKWIMSIIGAVIVLLIAGQINSRSR</sequence>
<dbReference type="GO" id="GO:0005886">
    <property type="term" value="C:plasma membrane"/>
    <property type="evidence" value="ECO:0007669"/>
    <property type="project" value="UniProtKB-SubCell"/>
</dbReference>
<dbReference type="PANTHER" id="PTHR33884">
    <property type="entry name" value="UPF0410 PROTEIN YMGE"/>
    <property type="match status" value="1"/>
</dbReference>
<evidence type="ECO:0000256" key="4">
    <source>
        <dbReference type="ARBA" id="ARBA00022692"/>
    </source>
</evidence>
<name>A0A518GHZ4_9PLAN</name>
<evidence type="ECO:0000313" key="9">
    <source>
        <dbReference type="Proteomes" id="UP000315349"/>
    </source>
</evidence>
<organism evidence="8 9">
    <name type="scientific">Planctopirus ephydatiae</name>
    <dbReference type="NCBI Taxonomy" id="2528019"/>
    <lineage>
        <taxon>Bacteria</taxon>
        <taxon>Pseudomonadati</taxon>
        <taxon>Planctomycetota</taxon>
        <taxon>Planctomycetia</taxon>
        <taxon>Planctomycetales</taxon>
        <taxon>Planctomycetaceae</taxon>
        <taxon>Planctopirus</taxon>
    </lineage>
</organism>
<dbReference type="Proteomes" id="UP000315349">
    <property type="component" value="Chromosome"/>
</dbReference>
<protein>
    <recommendedName>
        <fullName evidence="10">Transglycosylase associated protein</fullName>
    </recommendedName>
</protein>
<keyword evidence="3" id="KW-1003">Cell membrane</keyword>
<comment type="similarity">
    <text evidence="2">Belongs to the UPF0410 family.</text>
</comment>
<feature type="transmembrane region" description="Helical" evidence="7">
    <location>
        <begin position="67"/>
        <end position="84"/>
    </location>
</feature>
<gene>
    <name evidence="8" type="ORF">Spb1_00610</name>
</gene>
<proteinExistence type="inferred from homology"/>
<dbReference type="EMBL" id="CP036299">
    <property type="protein sequence ID" value="QDV28198.1"/>
    <property type="molecule type" value="Genomic_DNA"/>
</dbReference>
<comment type="subcellular location">
    <subcellularLocation>
        <location evidence="1">Cell membrane</location>
        <topology evidence="1">Multi-pass membrane protein</topology>
    </subcellularLocation>
</comment>
<evidence type="ECO:0000256" key="2">
    <source>
        <dbReference type="ARBA" id="ARBA00011006"/>
    </source>
</evidence>
<evidence type="ECO:0000256" key="5">
    <source>
        <dbReference type="ARBA" id="ARBA00022989"/>
    </source>
</evidence>
<evidence type="ECO:0000256" key="3">
    <source>
        <dbReference type="ARBA" id="ARBA00022475"/>
    </source>
</evidence>
<keyword evidence="4 7" id="KW-0812">Transmembrane</keyword>
<feature type="transmembrane region" description="Helical" evidence="7">
    <location>
        <begin position="6"/>
        <end position="26"/>
    </location>
</feature>
<reference evidence="8 9" key="1">
    <citation type="submission" date="2019-02" db="EMBL/GenBank/DDBJ databases">
        <title>Deep-cultivation of Planctomycetes and their phenomic and genomic characterization uncovers novel biology.</title>
        <authorList>
            <person name="Wiegand S."/>
            <person name="Jogler M."/>
            <person name="Boedeker C."/>
            <person name="Pinto D."/>
            <person name="Vollmers J."/>
            <person name="Rivas-Marin E."/>
            <person name="Kohn T."/>
            <person name="Peeters S.H."/>
            <person name="Heuer A."/>
            <person name="Rast P."/>
            <person name="Oberbeckmann S."/>
            <person name="Bunk B."/>
            <person name="Jeske O."/>
            <person name="Meyerdierks A."/>
            <person name="Storesund J.E."/>
            <person name="Kallscheuer N."/>
            <person name="Luecker S."/>
            <person name="Lage O.M."/>
            <person name="Pohl T."/>
            <person name="Merkel B.J."/>
            <person name="Hornburger P."/>
            <person name="Mueller R.-W."/>
            <person name="Bruemmer F."/>
            <person name="Labrenz M."/>
            <person name="Spormann A.M."/>
            <person name="Op den Camp H."/>
            <person name="Overmann J."/>
            <person name="Amann R."/>
            <person name="Jetten M.S.M."/>
            <person name="Mascher T."/>
            <person name="Medema M.H."/>
            <person name="Devos D.P."/>
            <person name="Kaster A.-K."/>
            <person name="Ovreas L."/>
            <person name="Rohde M."/>
            <person name="Galperin M.Y."/>
            <person name="Jogler C."/>
        </authorList>
    </citation>
    <scope>NUCLEOTIDE SEQUENCE [LARGE SCALE GENOMIC DNA]</scope>
    <source>
        <strain evidence="8 9">Spb1</strain>
    </source>
</reference>
<dbReference type="OrthoDB" id="290170at2"/>
<dbReference type="RefSeq" id="WP_145294018.1">
    <property type="nucleotide sequence ID" value="NZ_CP036299.1"/>
</dbReference>
<dbReference type="AlphaFoldDB" id="A0A518GHZ4"/>
<evidence type="ECO:0000313" key="8">
    <source>
        <dbReference type="EMBL" id="QDV28198.1"/>
    </source>
</evidence>
<dbReference type="KEGG" id="peh:Spb1_00610"/>
<evidence type="ECO:0000256" key="7">
    <source>
        <dbReference type="SAM" id="Phobius"/>
    </source>
</evidence>
<keyword evidence="9" id="KW-1185">Reference proteome</keyword>
<evidence type="ECO:0000256" key="6">
    <source>
        <dbReference type="ARBA" id="ARBA00023136"/>
    </source>
</evidence>